<evidence type="ECO:0000256" key="6">
    <source>
        <dbReference type="SAM" id="Phobius"/>
    </source>
</evidence>
<evidence type="ECO:0000256" key="5">
    <source>
        <dbReference type="SAM" id="MobiDB-lite"/>
    </source>
</evidence>
<proteinExistence type="inferred from homology"/>
<feature type="compositionally biased region" description="Low complexity" evidence="5">
    <location>
        <begin position="71"/>
        <end position="84"/>
    </location>
</feature>
<organism evidence="7 8">
    <name type="scientific">Candida parapsilosis</name>
    <name type="common">Yeast</name>
    <dbReference type="NCBI Taxonomy" id="5480"/>
    <lineage>
        <taxon>Eukaryota</taxon>
        <taxon>Fungi</taxon>
        <taxon>Dikarya</taxon>
        <taxon>Ascomycota</taxon>
        <taxon>Saccharomycotina</taxon>
        <taxon>Pichiomycetes</taxon>
        <taxon>Debaryomycetaceae</taxon>
        <taxon>Candida/Lodderomyces clade</taxon>
        <taxon>Candida</taxon>
    </lineage>
</organism>
<dbReference type="Pfam" id="PF01566">
    <property type="entry name" value="Nramp"/>
    <property type="match status" value="2"/>
</dbReference>
<protein>
    <submittedName>
        <fullName evidence="7">Metal ion transporter, metal ion (Mn2+/Fe2+) transporter (Nramp) family protein</fullName>
    </submittedName>
</protein>
<feature type="transmembrane region" description="Helical" evidence="6">
    <location>
        <begin position="290"/>
        <end position="314"/>
    </location>
</feature>
<comment type="caution">
    <text evidence="7">The sequence shown here is derived from an EMBL/GenBank/DDBJ whole genome shotgun (WGS) entry which is preliminary data.</text>
</comment>
<dbReference type="GO" id="GO:0015295">
    <property type="term" value="F:solute:proton symporter activity"/>
    <property type="evidence" value="ECO:0007669"/>
    <property type="project" value="EnsemblFungi"/>
</dbReference>
<dbReference type="PRINTS" id="PR00447">
    <property type="entry name" value="NATRESASSCMP"/>
</dbReference>
<dbReference type="GO" id="GO:0006825">
    <property type="term" value="P:copper ion transport"/>
    <property type="evidence" value="ECO:0007669"/>
    <property type="project" value="EnsemblFungi"/>
</dbReference>
<feature type="transmembrane region" description="Helical" evidence="6">
    <location>
        <begin position="429"/>
        <end position="454"/>
    </location>
</feature>
<feature type="compositionally biased region" description="Polar residues" evidence="5">
    <location>
        <begin position="57"/>
        <end position="70"/>
    </location>
</feature>
<gene>
    <name evidence="7" type="ORF">FOB60_003560</name>
</gene>
<name>A0A8X7NLV8_CANPA</name>
<feature type="transmembrane region" description="Helical" evidence="6">
    <location>
        <begin position="384"/>
        <end position="409"/>
    </location>
</feature>
<dbReference type="NCBIfam" id="TIGR01197">
    <property type="entry name" value="nramp"/>
    <property type="match status" value="1"/>
</dbReference>
<feature type="region of interest" description="Disordered" evidence="5">
    <location>
        <begin position="16"/>
        <end position="91"/>
    </location>
</feature>
<dbReference type="OrthoDB" id="409173at2759"/>
<dbReference type="GO" id="GO:0005886">
    <property type="term" value="C:plasma membrane"/>
    <property type="evidence" value="ECO:0007669"/>
    <property type="project" value="EnsemblFungi"/>
</dbReference>
<feature type="transmembrane region" description="Helical" evidence="6">
    <location>
        <begin position="475"/>
        <end position="493"/>
    </location>
</feature>
<comment type="subcellular location">
    <subcellularLocation>
        <location evidence="1">Membrane</location>
        <topology evidence="1">Multi-pass membrane protein</topology>
    </subcellularLocation>
</comment>
<dbReference type="Proteomes" id="UP000590412">
    <property type="component" value="Unassembled WGS sequence"/>
</dbReference>
<dbReference type="NCBIfam" id="NF037982">
    <property type="entry name" value="Nramp_1"/>
    <property type="match status" value="1"/>
</dbReference>
<dbReference type="GO" id="GO:0030026">
    <property type="term" value="P:intracellular manganese ion homeostasis"/>
    <property type="evidence" value="ECO:0007669"/>
    <property type="project" value="EnsemblFungi"/>
</dbReference>
<evidence type="ECO:0000256" key="4">
    <source>
        <dbReference type="ARBA" id="ARBA00023136"/>
    </source>
</evidence>
<dbReference type="PANTHER" id="PTHR11706:SF101">
    <property type="entry name" value="MANGANESE TRANSPORTER SMF1"/>
    <property type="match status" value="1"/>
</dbReference>
<keyword evidence="4 6" id="KW-0472">Membrane</keyword>
<dbReference type="EMBL" id="JABWAB010000005">
    <property type="protein sequence ID" value="KAF6050892.1"/>
    <property type="molecule type" value="Genomic_DNA"/>
</dbReference>
<dbReference type="GO" id="GO:0006878">
    <property type="term" value="P:intracellular copper ion homeostasis"/>
    <property type="evidence" value="ECO:0007669"/>
    <property type="project" value="EnsemblFungi"/>
</dbReference>
<feature type="transmembrane region" description="Helical" evidence="6">
    <location>
        <begin position="182"/>
        <end position="207"/>
    </location>
</feature>
<evidence type="ECO:0000256" key="1">
    <source>
        <dbReference type="ARBA" id="ARBA00004141"/>
    </source>
</evidence>
<evidence type="ECO:0000256" key="3">
    <source>
        <dbReference type="ARBA" id="ARBA00022989"/>
    </source>
</evidence>
<accession>A0A8X7NLV8</accession>
<feature type="transmembrane region" description="Helical" evidence="6">
    <location>
        <begin position="213"/>
        <end position="233"/>
    </location>
</feature>
<dbReference type="HAMAP" id="MF_00221">
    <property type="entry name" value="NRAMP"/>
    <property type="match status" value="1"/>
</dbReference>
<feature type="compositionally biased region" description="Basic and acidic residues" evidence="5">
    <location>
        <begin position="22"/>
        <end position="32"/>
    </location>
</feature>
<feature type="transmembrane region" description="Helical" evidence="6">
    <location>
        <begin position="561"/>
        <end position="583"/>
    </location>
</feature>
<dbReference type="GO" id="GO:0005384">
    <property type="term" value="F:manganese ion transmembrane transporter activity"/>
    <property type="evidence" value="ECO:0007669"/>
    <property type="project" value="TreeGrafter"/>
</dbReference>
<sequence length="592" mass="65315">MAKSIDLADEISIKEITNNHEQSPRSLEKQNDIEIIQQEDGDSDGDRPYAMNEGTKFFSNAIDTSSVNSDTPTSPHQSQQQQQPQAPPKKITEITSKTKMILRKYASFIGPGLVVSVSFIDPGNYQTCVTGGSSNRFSLLFIVFLSNCIAIFLQSLCIKLGSVTGYDLARCSREFLPKKLNILLWILAEAAIIATDIAEVIGSAIALNILLRIPLPAGVVITIVDVLFVLMAYRADTSSMKFVKIFEYSVGALVGVVVICFCIQLSRIHADARDIFRGYVPSKQMFDGSGLTIATSIVGATVMIHSLFLGSGLVQPRLREYDVKNGYVNLDKIVNEDSNDAYTDEEKKKLKQKQYEKEADFFYHEYKPSYKAINYSLKYSIIELAISLCTLALFVNSAILIVAGATMYGTPEAMDADLYTIHDLLSRSIAPAMGTIFMVALLFSGQSAGIVCTIAGQVVSEGHINWTLKPWLRRLVTRSISIVPCLIVSACLGRDGMAIALNISQVIISILLPPLTAPLIYFTCSKKFMKVKLNKDDEVKEKHIGHVDENGDRFKYMTNSWITTICAVVVWVLVSMLNIYAIYDMAKNGVSG</sequence>
<feature type="transmembrane region" description="Helical" evidence="6">
    <location>
        <begin position="245"/>
        <end position="270"/>
    </location>
</feature>
<dbReference type="GO" id="GO:0034755">
    <property type="term" value="P:iron ion transmembrane transport"/>
    <property type="evidence" value="ECO:0007669"/>
    <property type="project" value="TreeGrafter"/>
</dbReference>
<evidence type="ECO:0000256" key="2">
    <source>
        <dbReference type="ARBA" id="ARBA00022692"/>
    </source>
</evidence>
<feature type="transmembrane region" description="Helical" evidence="6">
    <location>
        <begin position="499"/>
        <end position="522"/>
    </location>
</feature>
<dbReference type="AlphaFoldDB" id="A0A8X7NLV8"/>
<keyword evidence="2 6" id="KW-0812">Transmembrane</keyword>
<dbReference type="InterPro" id="IPR001046">
    <property type="entry name" value="NRAMP_fam"/>
</dbReference>
<reference evidence="7" key="1">
    <citation type="submission" date="2020-03" db="EMBL/GenBank/DDBJ databases">
        <title>FDA dAtabase for Regulatory Grade micrObial Sequences (FDA-ARGOS): Supporting development and validation of Infectious Disease Dx tests.</title>
        <authorList>
            <person name="Campos J."/>
            <person name="Goldberg B."/>
            <person name="Tallon L."/>
            <person name="Sadzewicz L."/>
            <person name="Vavikolanu K."/>
            <person name="Mehta A."/>
            <person name="Aluvathingal J."/>
            <person name="Nadendla S."/>
            <person name="Nandy P."/>
            <person name="Geyer C."/>
            <person name="Yan Y."/>
            <person name="Sichtig H."/>
        </authorList>
    </citation>
    <scope>NUCLEOTIDE SEQUENCE [LARGE SCALE GENOMIC DNA]</scope>
    <source>
        <strain evidence="7">FDAARGOS_652</strain>
    </source>
</reference>
<evidence type="ECO:0000313" key="8">
    <source>
        <dbReference type="Proteomes" id="UP000590412"/>
    </source>
</evidence>
<keyword evidence="3 6" id="KW-1133">Transmembrane helix</keyword>
<dbReference type="PANTHER" id="PTHR11706">
    <property type="entry name" value="SOLUTE CARRIER PROTEIN FAMILY 11 MEMBER"/>
    <property type="match status" value="1"/>
</dbReference>
<dbReference type="GO" id="GO:0015086">
    <property type="term" value="F:cadmium ion transmembrane transporter activity"/>
    <property type="evidence" value="ECO:0007669"/>
    <property type="project" value="TreeGrafter"/>
</dbReference>
<evidence type="ECO:0000313" key="7">
    <source>
        <dbReference type="EMBL" id="KAF6050892.1"/>
    </source>
</evidence>
<feature type="transmembrane region" description="Helical" evidence="6">
    <location>
        <begin position="105"/>
        <end position="125"/>
    </location>
</feature>
<feature type="transmembrane region" description="Helical" evidence="6">
    <location>
        <begin position="137"/>
        <end position="161"/>
    </location>
</feature>